<feature type="domain" description="Lipoyl-binding" evidence="3">
    <location>
        <begin position="60"/>
        <end position="91"/>
    </location>
</feature>
<dbReference type="InterPro" id="IPR000089">
    <property type="entry name" value="Biotin_lipoyl"/>
</dbReference>
<dbReference type="Pfam" id="PF00364">
    <property type="entry name" value="Biotin_lipoyl"/>
    <property type="match status" value="1"/>
</dbReference>
<dbReference type="Proteomes" id="UP000642920">
    <property type="component" value="Unassembled WGS sequence"/>
</dbReference>
<dbReference type="SUPFAM" id="SSF111369">
    <property type="entry name" value="HlyD-like secretion proteins"/>
    <property type="match status" value="1"/>
</dbReference>
<dbReference type="Gene3D" id="2.40.30.170">
    <property type="match status" value="1"/>
</dbReference>
<dbReference type="Gene3D" id="1.10.287.470">
    <property type="entry name" value="Helix hairpin bin"/>
    <property type="match status" value="1"/>
</dbReference>
<evidence type="ECO:0000256" key="2">
    <source>
        <dbReference type="SAM" id="Coils"/>
    </source>
</evidence>
<comment type="similarity">
    <text evidence="1">Belongs to the membrane fusion protein (MFP) (TC 8.A.1) family.</text>
</comment>
<dbReference type="GO" id="GO:0015562">
    <property type="term" value="F:efflux transmembrane transporter activity"/>
    <property type="evidence" value="ECO:0007669"/>
    <property type="project" value="TreeGrafter"/>
</dbReference>
<sequence>MKKFFTIVLIVLAVVSLFGTGYYLYSKSEEPPVVYETTSPFKTSIERKTVATGSIVPRKEIEVKSQVSGVVEKIYMEAGTQVKVGDVVAKIKIIPDVVALNNAEARIKTATINFKNAEKEKNRQEQLFEQKVISEIDFNQFLLQYRLAQQELEAAENNLELIKEGASKKSGSASNLVRATTAGMLLDVPVKEGSFVIESNTFNDGTTIASIANMNEMIFEGNVDEAEVGKIKEGMPLQLKVGALDTTKFDAKLEYISPKGVEDEGAIQFEIRAAIQLRNDAFLRAGYSANADIVLEKLEDVMAIKERDILFDADTPYVELMVAEQQFEKKKIKTGLSDGINIQILEGLSESDKYKKL</sequence>
<dbReference type="Gene3D" id="6.20.50.140">
    <property type="match status" value="1"/>
</dbReference>
<dbReference type="RefSeq" id="WP_201923329.1">
    <property type="nucleotide sequence ID" value="NZ_JAERQG010000004.1"/>
</dbReference>
<name>A0A937AHL8_9BACT</name>
<dbReference type="NCBIfam" id="TIGR01730">
    <property type="entry name" value="RND_mfp"/>
    <property type="match status" value="1"/>
</dbReference>
<evidence type="ECO:0000313" key="4">
    <source>
        <dbReference type="EMBL" id="MBL0766604.1"/>
    </source>
</evidence>
<evidence type="ECO:0000313" key="5">
    <source>
        <dbReference type="Proteomes" id="UP000642920"/>
    </source>
</evidence>
<protein>
    <submittedName>
        <fullName evidence="4">Efflux RND transporter periplasmic adaptor subunit</fullName>
    </submittedName>
</protein>
<organism evidence="4 5">
    <name type="scientific">Marivirga atlantica</name>
    <dbReference type="NCBI Taxonomy" id="1548457"/>
    <lineage>
        <taxon>Bacteria</taxon>
        <taxon>Pseudomonadati</taxon>
        <taxon>Bacteroidota</taxon>
        <taxon>Cytophagia</taxon>
        <taxon>Cytophagales</taxon>
        <taxon>Marivirgaceae</taxon>
        <taxon>Marivirga</taxon>
    </lineage>
</organism>
<dbReference type="PANTHER" id="PTHR30469:SF33">
    <property type="entry name" value="SLR1207 PROTEIN"/>
    <property type="match status" value="1"/>
</dbReference>
<dbReference type="AlphaFoldDB" id="A0A937AHL8"/>
<reference evidence="4" key="1">
    <citation type="submission" date="2021-01" db="EMBL/GenBank/DDBJ databases">
        <title>Marivirga sp. nov., isolated from intertidal surface sediments.</title>
        <authorList>
            <person name="Zhang M."/>
        </authorList>
    </citation>
    <scope>NUCLEOTIDE SEQUENCE</scope>
    <source>
        <strain evidence="4">SM1354</strain>
    </source>
</reference>
<accession>A0A937AHL8</accession>
<evidence type="ECO:0000256" key="1">
    <source>
        <dbReference type="ARBA" id="ARBA00009477"/>
    </source>
</evidence>
<evidence type="ECO:0000259" key="3">
    <source>
        <dbReference type="Pfam" id="PF00364"/>
    </source>
</evidence>
<dbReference type="EMBL" id="JAERQG010000004">
    <property type="protein sequence ID" value="MBL0766604.1"/>
    <property type="molecule type" value="Genomic_DNA"/>
</dbReference>
<keyword evidence="2" id="KW-0175">Coiled coil</keyword>
<comment type="caution">
    <text evidence="4">The sequence shown here is derived from an EMBL/GenBank/DDBJ whole genome shotgun (WGS) entry which is preliminary data.</text>
</comment>
<dbReference type="GO" id="GO:1990281">
    <property type="term" value="C:efflux pump complex"/>
    <property type="evidence" value="ECO:0007669"/>
    <property type="project" value="TreeGrafter"/>
</dbReference>
<feature type="coiled-coil region" evidence="2">
    <location>
        <begin position="100"/>
        <end position="165"/>
    </location>
</feature>
<dbReference type="Gene3D" id="2.40.50.100">
    <property type="match status" value="1"/>
</dbReference>
<dbReference type="InterPro" id="IPR006143">
    <property type="entry name" value="RND_pump_MFP"/>
</dbReference>
<dbReference type="PANTHER" id="PTHR30469">
    <property type="entry name" value="MULTIDRUG RESISTANCE PROTEIN MDTA"/>
    <property type="match status" value="1"/>
</dbReference>
<gene>
    <name evidence="4" type="ORF">JKP34_15160</name>
</gene>
<keyword evidence="5" id="KW-1185">Reference proteome</keyword>
<proteinExistence type="inferred from homology"/>